<dbReference type="AlphaFoldDB" id="A0A841EHJ4"/>
<accession>A0A841EHJ4</accession>
<protein>
    <submittedName>
        <fullName evidence="1">Uncharacterized protein</fullName>
    </submittedName>
</protein>
<gene>
    <name evidence="1" type="ORF">HNR25_004049</name>
</gene>
<evidence type="ECO:0000313" key="1">
    <source>
        <dbReference type="EMBL" id="MBB6000298.1"/>
    </source>
</evidence>
<name>A0A841EHJ4_9ACTN</name>
<reference evidence="1 2" key="1">
    <citation type="submission" date="2020-08" db="EMBL/GenBank/DDBJ databases">
        <title>Sequencing the genomes of 1000 actinobacteria strains.</title>
        <authorList>
            <person name="Klenk H.-P."/>
        </authorList>
    </citation>
    <scope>NUCLEOTIDE SEQUENCE [LARGE SCALE GENOMIC DNA]</scope>
    <source>
        <strain evidence="1 2">DSM 44593</strain>
    </source>
</reference>
<sequence length="39" mass="4274">MATRTPPVVRPVDKEASWLADRLAGDETRPLALTAEEPL</sequence>
<evidence type="ECO:0000313" key="2">
    <source>
        <dbReference type="Proteomes" id="UP000578077"/>
    </source>
</evidence>
<comment type="caution">
    <text evidence="1">The sequence shown here is derived from an EMBL/GenBank/DDBJ whole genome shotgun (WGS) entry which is preliminary data.</text>
</comment>
<organism evidence="1 2">
    <name type="scientific">Streptomonospora salina</name>
    <dbReference type="NCBI Taxonomy" id="104205"/>
    <lineage>
        <taxon>Bacteria</taxon>
        <taxon>Bacillati</taxon>
        <taxon>Actinomycetota</taxon>
        <taxon>Actinomycetes</taxon>
        <taxon>Streptosporangiales</taxon>
        <taxon>Nocardiopsidaceae</taxon>
        <taxon>Streptomonospora</taxon>
    </lineage>
</organism>
<dbReference type="Proteomes" id="UP000578077">
    <property type="component" value="Unassembled WGS sequence"/>
</dbReference>
<keyword evidence="2" id="KW-1185">Reference proteome</keyword>
<dbReference type="EMBL" id="JACHLY010000001">
    <property type="protein sequence ID" value="MBB6000298.1"/>
    <property type="molecule type" value="Genomic_DNA"/>
</dbReference>
<proteinExistence type="predicted"/>